<keyword evidence="6" id="KW-1185">Reference proteome</keyword>
<dbReference type="OrthoDB" id="511972at2"/>
<accession>A0A346A1U3</accession>
<proteinExistence type="predicted"/>
<dbReference type="EMBL" id="CP031417">
    <property type="protein sequence ID" value="AXK83140.1"/>
    <property type="molecule type" value="Genomic_DNA"/>
</dbReference>
<dbReference type="PANTHER" id="PTHR42756:SF1">
    <property type="entry name" value="TRANSCRIPTIONAL REPRESSOR OF EMRAB OPERON"/>
    <property type="match status" value="1"/>
</dbReference>
<dbReference type="GO" id="GO:0003700">
    <property type="term" value="F:DNA-binding transcription factor activity"/>
    <property type="evidence" value="ECO:0007669"/>
    <property type="project" value="InterPro"/>
</dbReference>
<sequence>MAKSRTLNPARRVLEYKLDDSVGFMITVTERRLKPLFRECVAAEGFAYGMWYFLRVLFEEDGLTQKELSERVGMMQPTTVTALRAMERDGYVSIKEDKKDKRRMRIFLTDAGRRIGSRILPMLRQINDFALKDVTEEEFKVLRNVLRKIRHNIDSGTFKPVRQPQRRPSTAKRA</sequence>
<dbReference type="PANTHER" id="PTHR42756">
    <property type="entry name" value="TRANSCRIPTIONAL REGULATOR, MARR"/>
    <property type="match status" value="1"/>
</dbReference>
<dbReference type="SMART" id="SM00347">
    <property type="entry name" value="HTH_MARR"/>
    <property type="match status" value="1"/>
</dbReference>
<dbReference type="PROSITE" id="PS50995">
    <property type="entry name" value="HTH_MARR_2"/>
    <property type="match status" value="1"/>
</dbReference>
<name>A0A346A1U3_9HYPH</name>
<evidence type="ECO:0000256" key="1">
    <source>
        <dbReference type="ARBA" id="ARBA00023015"/>
    </source>
</evidence>
<dbReference type="InterPro" id="IPR036388">
    <property type="entry name" value="WH-like_DNA-bd_sf"/>
</dbReference>
<dbReference type="SUPFAM" id="SSF46785">
    <property type="entry name" value="Winged helix' DNA-binding domain"/>
    <property type="match status" value="1"/>
</dbReference>
<evidence type="ECO:0000259" key="4">
    <source>
        <dbReference type="PROSITE" id="PS50995"/>
    </source>
</evidence>
<dbReference type="Proteomes" id="UP000254889">
    <property type="component" value="Chromosome"/>
</dbReference>
<reference evidence="5 6" key="1">
    <citation type="submission" date="2018-07" db="EMBL/GenBank/DDBJ databases">
        <authorList>
            <person name="Quirk P.G."/>
            <person name="Krulwich T.A."/>
        </authorList>
    </citation>
    <scope>NUCLEOTIDE SEQUENCE [LARGE SCALE GENOMIC DNA]</scope>
    <source>
        <strain evidence="5 6">CC-BB4</strain>
    </source>
</reference>
<dbReference type="AlphaFoldDB" id="A0A346A1U3"/>
<dbReference type="KEGG" id="ptaw:DW352_23045"/>
<keyword evidence="1" id="KW-0805">Transcription regulation</keyword>
<protein>
    <submittedName>
        <fullName evidence="5">MarR family transcriptional regulator</fullName>
    </submittedName>
</protein>
<dbReference type="Gene3D" id="1.10.10.10">
    <property type="entry name" value="Winged helix-like DNA-binding domain superfamily/Winged helix DNA-binding domain"/>
    <property type="match status" value="1"/>
</dbReference>
<gene>
    <name evidence="5" type="ORF">DW352_23045</name>
</gene>
<feature type="domain" description="HTH marR-type" evidence="4">
    <location>
        <begin position="19"/>
        <end position="151"/>
    </location>
</feature>
<organism evidence="5 6">
    <name type="scientific">Pseudolabrys taiwanensis</name>
    <dbReference type="NCBI Taxonomy" id="331696"/>
    <lineage>
        <taxon>Bacteria</taxon>
        <taxon>Pseudomonadati</taxon>
        <taxon>Pseudomonadota</taxon>
        <taxon>Alphaproteobacteria</taxon>
        <taxon>Hyphomicrobiales</taxon>
        <taxon>Xanthobacteraceae</taxon>
        <taxon>Pseudolabrys</taxon>
    </lineage>
</organism>
<dbReference type="InterPro" id="IPR036390">
    <property type="entry name" value="WH_DNA-bd_sf"/>
</dbReference>
<dbReference type="PRINTS" id="PR00598">
    <property type="entry name" value="HTHMARR"/>
</dbReference>
<evidence type="ECO:0000256" key="2">
    <source>
        <dbReference type="ARBA" id="ARBA00023125"/>
    </source>
</evidence>
<evidence type="ECO:0000313" key="5">
    <source>
        <dbReference type="EMBL" id="AXK83140.1"/>
    </source>
</evidence>
<evidence type="ECO:0000313" key="6">
    <source>
        <dbReference type="Proteomes" id="UP000254889"/>
    </source>
</evidence>
<keyword evidence="3" id="KW-0804">Transcription</keyword>
<keyword evidence="2" id="KW-0238">DNA-binding</keyword>
<evidence type="ECO:0000256" key="3">
    <source>
        <dbReference type="ARBA" id="ARBA00023163"/>
    </source>
</evidence>
<dbReference type="Pfam" id="PF01047">
    <property type="entry name" value="MarR"/>
    <property type="match status" value="1"/>
</dbReference>
<dbReference type="InterPro" id="IPR000835">
    <property type="entry name" value="HTH_MarR-typ"/>
</dbReference>
<dbReference type="GO" id="GO:0003677">
    <property type="term" value="F:DNA binding"/>
    <property type="evidence" value="ECO:0007669"/>
    <property type="project" value="UniProtKB-KW"/>
</dbReference>